<evidence type="ECO:0000259" key="10">
    <source>
        <dbReference type="Pfam" id="PF04909"/>
    </source>
</evidence>
<dbReference type="AlphaFoldDB" id="A0A1W5D2X6"/>
<dbReference type="GO" id="GO:0046872">
    <property type="term" value="F:metal ion binding"/>
    <property type="evidence" value="ECO:0007669"/>
    <property type="project" value="UniProtKB-KW"/>
</dbReference>
<comment type="catalytic activity">
    <reaction evidence="6">
        <text>6-methylsalicylate + H(+) = 3-methylphenol + CO2</text>
        <dbReference type="Rhea" id="RHEA:23112"/>
        <dbReference type="ChEBI" id="CHEBI:15378"/>
        <dbReference type="ChEBI" id="CHEBI:16526"/>
        <dbReference type="ChEBI" id="CHEBI:17231"/>
        <dbReference type="ChEBI" id="CHEBI:36658"/>
        <dbReference type="EC" id="4.1.1.52"/>
    </reaction>
    <physiologicalReaction direction="left-to-right" evidence="6">
        <dbReference type="Rhea" id="RHEA:23113"/>
    </physiologicalReaction>
</comment>
<dbReference type="GO" id="GO:0047596">
    <property type="term" value="F:6-methylsalicylate decarboxylase activity"/>
    <property type="evidence" value="ECO:0007669"/>
    <property type="project" value="UniProtKB-EC"/>
</dbReference>
<evidence type="ECO:0000256" key="1">
    <source>
        <dbReference type="ARBA" id="ARBA00005871"/>
    </source>
</evidence>
<evidence type="ECO:0000256" key="6">
    <source>
        <dbReference type="ARBA" id="ARBA00036832"/>
    </source>
</evidence>
<dbReference type="GO" id="GO:0019748">
    <property type="term" value="P:secondary metabolic process"/>
    <property type="evidence" value="ECO:0007669"/>
    <property type="project" value="TreeGrafter"/>
</dbReference>
<dbReference type="PANTHER" id="PTHR21240:SF29">
    <property type="entry name" value="AMIDOHYDROLASE-RELATED DOMAIN-CONTAINING PROTEIN"/>
    <property type="match status" value="1"/>
</dbReference>
<dbReference type="InterPro" id="IPR032466">
    <property type="entry name" value="Metal_Hydrolase"/>
</dbReference>
<sequence>MAEDVIELGLEGVDFVTDKYHDRLYNKLQTRKSNTRRSSSADFNQGSDSGSSDHGSNRRRREHPGSSDQIEERRYRTQPSADDEDSRRRLGNVSNYGAQAGYGARDVEPSNDQRPNYARTASERAGHGKPDGMPAIPQWSEEAHLELMQKLSITKSIVSITSPSTHLTPGDDASARHLTRAYNDFAANLASRRPAQFGFWATLPLPDVTGSLAEIAYALDSLHADGIALETNHQGRYLGDAAFDAVFAELERRKATVFLHPTGPCIAHSDGPQAAAPMPQYPSPMFEFFFDTARAVINLFLSGTVARCPNVTFILSHGAGALPPIVERFTSFATSVLGLEVKINSDVVKETMRRQFYLDLAGFVFPDHIHGVLRYVGPDRLLYGSDYPYTPAKAVEMLAGRVEEVFPEEGTKRAVLVGNAQRLLAKGKVVTEVHNGL</sequence>
<keyword evidence="11" id="KW-0378">Hydrolase</keyword>
<feature type="domain" description="Amidohydrolase-related" evidence="10">
    <location>
        <begin position="139"/>
        <end position="424"/>
    </location>
</feature>
<dbReference type="InterPro" id="IPR006680">
    <property type="entry name" value="Amidohydro-rel"/>
</dbReference>
<dbReference type="EC" id="4.1.1.52" evidence="7"/>
<keyword evidence="2" id="KW-0479">Metal-binding</keyword>
<evidence type="ECO:0000256" key="8">
    <source>
        <dbReference type="RuleBase" id="RU366045"/>
    </source>
</evidence>
<dbReference type="GO" id="GO:0005829">
    <property type="term" value="C:cytosol"/>
    <property type="evidence" value="ECO:0007669"/>
    <property type="project" value="TreeGrafter"/>
</dbReference>
<reference evidence="12" key="1">
    <citation type="submission" date="2017-03" db="EMBL/GenBank/DDBJ databases">
        <authorList>
            <person name="Sharma R."/>
            <person name="Thines M."/>
        </authorList>
    </citation>
    <scope>NUCLEOTIDE SEQUENCE [LARGE SCALE GENOMIC DNA]</scope>
</reference>
<dbReference type="SUPFAM" id="SSF51556">
    <property type="entry name" value="Metallo-dependent hydrolases"/>
    <property type="match status" value="1"/>
</dbReference>
<dbReference type="GO" id="GO:0016787">
    <property type="term" value="F:hydrolase activity"/>
    <property type="evidence" value="ECO:0007669"/>
    <property type="project" value="UniProtKB-KW"/>
</dbReference>
<evidence type="ECO:0000256" key="2">
    <source>
        <dbReference type="ARBA" id="ARBA00022723"/>
    </source>
</evidence>
<organism evidence="11 12">
    <name type="scientific">Lasallia pustulata</name>
    <dbReference type="NCBI Taxonomy" id="136370"/>
    <lineage>
        <taxon>Eukaryota</taxon>
        <taxon>Fungi</taxon>
        <taxon>Dikarya</taxon>
        <taxon>Ascomycota</taxon>
        <taxon>Pezizomycotina</taxon>
        <taxon>Lecanoromycetes</taxon>
        <taxon>OSLEUM clade</taxon>
        <taxon>Umbilicariomycetidae</taxon>
        <taxon>Umbilicariales</taxon>
        <taxon>Umbilicariaceae</taxon>
        <taxon>Lasallia</taxon>
    </lineage>
</organism>
<dbReference type="Pfam" id="PF04909">
    <property type="entry name" value="Amidohydro_2"/>
    <property type="match status" value="1"/>
</dbReference>
<dbReference type="InterPro" id="IPR032465">
    <property type="entry name" value="ACMSD"/>
</dbReference>
<evidence type="ECO:0000256" key="9">
    <source>
        <dbReference type="SAM" id="MobiDB-lite"/>
    </source>
</evidence>
<keyword evidence="5 8" id="KW-0456">Lyase</keyword>
<feature type="compositionally biased region" description="Basic and acidic residues" evidence="9">
    <location>
        <begin position="121"/>
        <end position="130"/>
    </location>
</feature>
<feature type="region of interest" description="Disordered" evidence="9">
    <location>
        <begin position="27"/>
        <end position="131"/>
    </location>
</feature>
<proteinExistence type="inferred from homology"/>
<accession>A0A1W5D2X6</accession>
<protein>
    <recommendedName>
        <fullName evidence="7">6-methylsalicylate decarboxylase</fullName>
        <ecNumber evidence="7">4.1.1.52</ecNumber>
    </recommendedName>
</protein>
<name>A0A1W5D2X6_9LECA</name>
<keyword evidence="3 8" id="KW-0210">Decarboxylase</keyword>
<evidence type="ECO:0000313" key="12">
    <source>
        <dbReference type="Proteomes" id="UP000192927"/>
    </source>
</evidence>
<keyword evidence="12" id="KW-1185">Reference proteome</keyword>
<evidence type="ECO:0000256" key="7">
    <source>
        <dbReference type="ARBA" id="ARBA00038889"/>
    </source>
</evidence>
<keyword evidence="4" id="KW-0862">Zinc</keyword>
<evidence type="ECO:0000256" key="4">
    <source>
        <dbReference type="ARBA" id="ARBA00022833"/>
    </source>
</evidence>
<evidence type="ECO:0000256" key="3">
    <source>
        <dbReference type="ARBA" id="ARBA00022793"/>
    </source>
</evidence>
<comment type="similarity">
    <text evidence="1">Belongs to the metallo-dependent hydrolases superfamily. ACMSD family.</text>
</comment>
<feature type="compositionally biased region" description="Polar residues" evidence="9">
    <location>
        <begin position="36"/>
        <end position="45"/>
    </location>
</feature>
<dbReference type="Proteomes" id="UP000192927">
    <property type="component" value="Unassembled WGS sequence"/>
</dbReference>
<dbReference type="Gene3D" id="3.20.20.140">
    <property type="entry name" value="Metal-dependent hydrolases"/>
    <property type="match status" value="1"/>
</dbReference>
<evidence type="ECO:0000256" key="5">
    <source>
        <dbReference type="ARBA" id="ARBA00023239"/>
    </source>
</evidence>
<dbReference type="PANTHER" id="PTHR21240">
    <property type="entry name" value="2-AMINO-3-CARBOXYLMUCONATE-6-SEMIALDEHYDE DECARBOXYLASE"/>
    <property type="match status" value="1"/>
</dbReference>
<dbReference type="EMBL" id="FWEW01001575">
    <property type="protein sequence ID" value="SLM37385.1"/>
    <property type="molecule type" value="Genomic_DNA"/>
</dbReference>
<evidence type="ECO:0000313" key="11">
    <source>
        <dbReference type="EMBL" id="SLM37385.1"/>
    </source>
</evidence>